<dbReference type="GO" id="GO:0005829">
    <property type="term" value="C:cytosol"/>
    <property type="evidence" value="ECO:0007669"/>
    <property type="project" value="TreeGrafter"/>
</dbReference>
<keyword evidence="5" id="KW-1185">Reference proteome</keyword>
<dbReference type="Gene3D" id="3.40.120.10">
    <property type="entry name" value="Alpha-D-Glucose-1,6-Bisphosphate, subunit A, domain 3"/>
    <property type="match status" value="2"/>
</dbReference>
<dbReference type="GO" id="GO:0005975">
    <property type="term" value="P:carbohydrate metabolic process"/>
    <property type="evidence" value="ECO:0007669"/>
    <property type="project" value="InterPro"/>
</dbReference>
<gene>
    <name evidence="4" type="ORF">LUZ62_073177</name>
</gene>
<dbReference type="Proteomes" id="UP001140206">
    <property type="component" value="Chromosome 4"/>
</dbReference>
<evidence type="ECO:0000313" key="5">
    <source>
        <dbReference type="Proteomes" id="UP001140206"/>
    </source>
</evidence>
<dbReference type="AlphaFoldDB" id="A0AAV8D304"/>
<comment type="caution">
    <text evidence="4">The sequence shown here is derived from an EMBL/GenBank/DDBJ whole genome shotgun (WGS) entry which is preliminary data.</text>
</comment>
<dbReference type="GO" id="GO:0004614">
    <property type="term" value="F:phosphoglucomutase activity"/>
    <property type="evidence" value="ECO:0007669"/>
    <property type="project" value="InterPro"/>
</dbReference>
<reference evidence="4" key="1">
    <citation type="submission" date="2022-08" db="EMBL/GenBank/DDBJ databases">
        <authorList>
            <person name="Marques A."/>
        </authorList>
    </citation>
    <scope>NUCLEOTIDE SEQUENCE</scope>
    <source>
        <strain evidence="4">RhyPub2mFocal</strain>
        <tissue evidence="4">Leaves</tissue>
    </source>
</reference>
<keyword evidence="1" id="KW-0479">Metal-binding</keyword>
<dbReference type="PANTHER" id="PTHR22573:SF2">
    <property type="entry name" value="PHOSPHOGLUCOMUTASE"/>
    <property type="match status" value="1"/>
</dbReference>
<evidence type="ECO:0000256" key="1">
    <source>
        <dbReference type="ARBA" id="ARBA00022723"/>
    </source>
</evidence>
<evidence type="ECO:0000256" key="2">
    <source>
        <dbReference type="ARBA" id="ARBA00022842"/>
    </source>
</evidence>
<dbReference type="SUPFAM" id="SSF53738">
    <property type="entry name" value="Phosphoglucomutase, first 3 domains"/>
    <property type="match status" value="2"/>
</dbReference>
<name>A0AAV8D304_9POAL</name>
<sequence>MAASNGVRRLWTGENGLLSTLASSAVIRESIGPNGVKATCAFIFKACHNPDGPYLSKLGVTTFKGPTDEKFEVEVISSTNDYLKLTKSMMHDPKEDFGGCPSNLNLTYTKERAAHMKLEKLCKSNPPEFGAAIDADEDNYIIFDKNFFITPSDSIAIIAANAKMAIPYFADGLKGFARTIITSAALDAVAQDLRVICHEVPREPKPTTDLMDAKSCSIYGEENFSIVLLFLSNFC</sequence>
<dbReference type="InterPro" id="IPR045244">
    <property type="entry name" value="PGM"/>
</dbReference>
<evidence type="ECO:0000313" key="4">
    <source>
        <dbReference type="EMBL" id="KAJ4762802.1"/>
    </source>
</evidence>
<keyword evidence="2" id="KW-0460">Magnesium</keyword>
<proteinExistence type="predicted"/>
<dbReference type="EMBL" id="JAMFTS010000004">
    <property type="protein sequence ID" value="KAJ4762802.1"/>
    <property type="molecule type" value="Genomic_DNA"/>
</dbReference>
<dbReference type="InterPro" id="IPR016055">
    <property type="entry name" value="A-D-PHexomutase_a/b/a-I/II/III"/>
</dbReference>
<protein>
    <submittedName>
        <fullName evidence="4">Phosphoglucomutase</fullName>
    </submittedName>
</protein>
<dbReference type="GO" id="GO:0046872">
    <property type="term" value="F:metal ion binding"/>
    <property type="evidence" value="ECO:0007669"/>
    <property type="project" value="UniProtKB-KW"/>
</dbReference>
<evidence type="ECO:0000256" key="3">
    <source>
        <dbReference type="ARBA" id="ARBA00023235"/>
    </source>
</evidence>
<keyword evidence="3" id="KW-0413">Isomerase</keyword>
<organism evidence="4 5">
    <name type="scientific">Rhynchospora pubera</name>
    <dbReference type="NCBI Taxonomy" id="906938"/>
    <lineage>
        <taxon>Eukaryota</taxon>
        <taxon>Viridiplantae</taxon>
        <taxon>Streptophyta</taxon>
        <taxon>Embryophyta</taxon>
        <taxon>Tracheophyta</taxon>
        <taxon>Spermatophyta</taxon>
        <taxon>Magnoliopsida</taxon>
        <taxon>Liliopsida</taxon>
        <taxon>Poales</taxon>
        <taxon>Cyperaceae</taxon>
        <taxon>Cyperoideae</taxon>
        <taxon>Rhynchosporeae</taxon>
        <taxon>Rhynchospora</taxon>
    </lineage>
</organism>
<dbReference type="PANTHER" id="PTHR22573">
    <property type="entry name" value="PHOSPHOHEXOMUTASE FAMILY MEMBER"/>
    <property type="match status" value="1"/>
</dbReference>
<accession>A0AAV8D304</accession>